<keyword evidence="4 9" id="KW-0547">Nucleotide-binding</keyword>
<dbReference type="InterPro" id="IPR005999">
    <property type="entry name" value="Glycerol_kin"/>
</dbReference>
<feature type="binding site" evidence="9">
    <location>
        <position position="12"/>
    </location>
    <ligand>
        <name>sn-glycerol 3-phosphate</name>
        <dbReference type="ChEBI" id="CHEBI:57597"/>
    </ligand>
</feature>
<evidence type="ECO:0000256" key="6">
    <source>
        <dbReference type="ARBA" id="ARBA00022798"/>
    </source>
</evidence>
<feature type="domain" description="Carbohydrate kinase FGGY C-terminal" evidence="12">
    <location>
        <begin position="257"/>
        <end position="445"/>
    </location>
</feature>
<evidence type="ECO:0000256" key="8">
    <source>
        <dbReference type="ARBA" id="ARBA00052101"/>
    </source>
</evidence>
<dbReference type="GO" id="GO:0006072">
    <property type="term" value="P:glycerol-3-phosphate metabolic process"/>
    <property type="evidence" value="ECO:0007669"/>
    <property type="project" value="InterPro"/>
</dbReference>
<dbReference type="RefSeq" id="WP_149265185.1">
    <property type="nucleotide sequence ID" value="NZ_VFJB01000001.1"/>
</dbReference>
<dbReference type="EC" id="2.7.1.30" evidence="9"/>
<feature type="binding site" evidence="9">
    <location>
        <position position="239"/>
    </location>
    <ligand>
        <name>glycerol</name>
        <dbReference type="ChEBI" id="CHEBI:17754"/>
    </ligand>
</feature>
<dbReference type="Gene3D" id="3.30.420.40">
    <property type="match status" value="2"/>
</dbReference>
<dbReference type="UniPathway" id="UPA00618">
    <property type="reaction ID" value="UER00672"/>
</dbReference>
<evidence type="ECO:0000256" key="9">
    <source>
        <dbReference type="HAMAP-Rule" id="MF_00186"/>
    </source>
</evidence>
<keyword evidence="3 9" id="KW-0808">Transferase</keyword>
<feature type="binding site" evidence="9">
    <location>
        <position position="81"/>
    </location>
    <ligand>
        <name>glycerol</name>
        <dbReference type="ChEBI" id="CHEBI:17754"/>
    </ligand>
</feature>
<dbReference type="InterPro" id="IPR000577">
    <property type="entry name" value="Carb_kinase_FGGY"/>
</dbReference>
<dbReference type="HAMAP" id="MF_00186">
    <property type="entry name" value="Glycerol_kin"/>
    <property type="match status" value="1"/>
</dbReference>
<organism evidence="13 14">
    <name type="scientific">Deferribacter autotrophicus</name>
    <dbReference type="NCBI Taxonomy" id="500465"/>
    <lineage>
        <taxon>Bacteria</taxon>
        <taxon>Pseudomonadati</taxon>
        <taxon>Deferribacterota</taxon>
        <taxon>Deferribacteres</taxon>
        <taxon>Deferribacterales</taxon>
        <taxon>Deferribacteraceae</taxon>
        <taxon>Deferribacter</taxon>
    </lineage>
</organism>
<dbReference type="PIRSF" id="PIRSF000538">
    <property type="entry name" value="GlpK"/>
    <property type="match status" value="1"/>
</dbReference>
<comment type="activity regulation">
    <text evidence="9">Inhibited by fructose 1,6-bisphosphate (FBP).</text>
</comment>
<protein>
    <recommendedName>
        <fullName evidence="9">Glycerol kinase</fullName>
        <ecNumber evidence="9">2.7.1.30</ecNumber>
    </recommendedName>
    <alternativeName>
        <fullName evidence="9">ATP:glycerol 3-phosphotransferase</fullName>
    </alternativeName>
    <alternativeName>
        <fullName evidence="9">Glycerokinase</fullName>
        <shortName evidence="9">GK</shortName>
    </alternativeName>
</protein>
<feature type="binding site" evidence="9">
    <location>
        <position position="261"/>
    </location>
    <ligand>
        <name>ADP</name>
        <dbReference type="ChEBI" id="CHEBI:456216"/>
    </ligand>
</feature>
<feature type="domain" description="Carbohydrate kinase FGGY N-terminal" evidence="11">
    <location>
        <begin position="4"/>
        <end position="245"/>
    </location>
</feature>
<dbReference type="FunFam" id="3.30.420.40:FF:000008">
    <property type="entry name" value="Glycerol kinase"/>
    <property type="match status" value="1"/>
</dbReference>
<keyword evidence="14" id="KW-1185">Reference proteome</keyword>
<feature type="binding site" evidence="9">
    <location>
        <position position="410"/>
    </location>
    <ligand>
        <name>ADP</name>
        <dbReference type="ChEBI" id="CHEBI:456216"/>
    </ligand>
</feature>
<comment type="caution">
    <text evidence="9">Lacks conserved residue(s) required for the propagation of feature annotation.</text>
</comment>
<dbReference type="FunFam" id="3.30.420.40:FF:000007">
    <property type="entry name" value="Glycerol kinase"/>
    <property type="match status" value="1"/>
</dbReference>
<evidence type="ECO:0000256" key="2">
    <source>
        <dbReference type="ARBA" id="ARBA00009156"/>
    </source>
</evidence>
<dbReference type="PANTHER" id="PTHR10196:SF69">
    <property type="entry name" value="GLYCEROL KINASE"/>
    <property type="match status" value="1"/>
</dbReference>
<keyword evidence="7 9" id="KW-0067">ATP-binding</keyword>
<comment type="catalytic activity">
    <reaction evidence="8 9">
        <text>glycerol + ATP = sn-glycerol 3-phosphate + ADP + H(+)</text>
        <dbReference type="Rhea" id="RHEA:21644"/>
        <dbReference type="ChEBI" id="CHEBI:15378"/>
        <dbReference type="ChEBI" id="CHEBI:17754"/>
        <dbReference type="ChEBI" id="CHEBI:30616"/>
        <dbReference type="ChEBI" id="CHEBI:57597"/>
        <dbReference type="ChEBI" id="CHEBI:456216"/>
        <dbReference type="EC" id="2.7.1.30"/>
    </reaction>
</comment>
<feature type="binding site" evidence="9">
    <location>
        <position position="307"/>
    </location>
    <ligand>
        <name>ATP</name>
        <dbReference type="ChEBI" id="CHEBI:30616"/>
    </ligand>
</feature>
<feature type="binding site" evidence="9">
    <location>
        <position position="130"/>
    </location>
    <ligand>
        <name>sn-glycerol 3-phosphate</name>
        <dbReference type="ChEBI" id="CHEBI:57597"/>
    </ligand>
</feature>
<feature type="binding site" evidence="9">
    <location>
        <position position="16"/>
    </location>
    <ligand>
        <name>ADP</name>
        <dbReference type="ChEBI" id="CHEBI:456216"/>
    </ligand>
</feature>
<feature type="binding site" evidence="9">
    <location>
        <position position="80"/>
    </location>
    <ligand>
        <name>glycerol</name>
        <dbReference type="ChEBI" id="CHEBI:17754"/>
    </ligand>
</feature>
<dbReference type="OrthoDB" id="9805576at2"/>
<feature type="binding site" evidence="9">
    <location>
        <position position="13"/>
    </location>
    <ligand>
        <name>ATP</name>
        <dbReference type="ChEBI" id="CHEBI:30616"/>
    </ligand>
</feature>
<dbReference type="InterPro" id="IPR018485">
    <property type="entry name" value="FGGY_C"/>
</dbReference>
<evidence type="ECO:0000259" key="12">
    <source>
        <dbReference type="Pfam" id="PF02782"/>
    </source>
</evidence>
<reference evidence="13 14" key="1">
    <citation type="submission" date="2019-06" db="EMBL/GenBank/DDBJ databases">
        <title>Genomic insights into carbon and energy metabolism of Deferribacter autotrophicus revealed new metabolic traits in the phylum Deferribacteres.</title>
        <authorList>
            <person name="Slobodkin A.I."/>
            <person name="Slobodkina G.B."/>
            <person name="Allioux M."/>
            <person name="Alain K."/>
            <person name="Jebbar M."/>
            <person name="Shadrin V."/>
            <person name="Kublanov I.V."/>
            <person name="Toshchakov S.V."/>
            <person name="Bonch-Osmolovskaya E.A."/>
        </authorList>
    </citation>
    <scope>NUCLEOTIDE SEQUENCE [LARGE SCALE GENOMIC DNA]</scope>
    <source>
        <strain evidence="13 14">SL50</strain>
    </source>
</reference>
<dbReference type="NCBIfam" id="NF000756">
    <property type="entry name" value="PRK00047.1"/>
    <property type="match status" value="1"/>
</dbReference>
<evidence type="ECO:0000256" key="3">
    <source>
        <dbReference type="ARBA" id="ARBA00022679"/>
    </source>
</evidence>
<proteinExistence type="inferred from homology"/>
<dbReference type="GO" id="GO:0005829">
    <property type="term" value="C:cytosol"/>
    <property type="evidence" value="ECO:0007669"/>
    <property type="project" value="UniProtKB-ARBA"/>
</dbReference>
<evidence type="ECO:0000256" key="4">
    <source>
        <dbReference type="ARBA" id="ARBA00022741"/>
    </source>
</evidence>
<dbReference type="InterPro" id="IPR043129">
    <property type="entry name" value="ATPase_NBD"/>
</dbReference>
<feature type="binding site" evidence="9">
    <location>
        <position position="261"/>
    </location>
    <ligand>
        <name>ATP</name>
        <dbReference type="ChEBI" id="CHEBI:30616"/>
    </ligand>
</feature>
<feature type="binding site" evidence="9">
    <location>
        <position position="303"/>
    </location>
    <ligand>
        <name>ADP</name>
        <dbReference type="ChEBI" id="CHEBI:456216"/>
    </ligand>
</feature>
<dbReference type="PROSITE" id="PS00445">
    <property type="entry name" value="FGGY_KINASES_2"/>
    <property type="match status" value="1"/>
</dbReference>
<dbReference type="Pfam" id="PF00370">
    <property type="entry name" value="FGGY_N"/>
    <property type="match status" value="1"/>
</dbReference>
<evidence type="ECO:0000256" key="7">
    <source>
        <dbReference type="ARBA" id="ARBA00022840"/>
    </source>
</evidence>
<dbReference type="AlphaFoldDB" id="A0A5A8F5E6"/>
<accession>A0A5A8F5E6</accession>
<dbReference type="SUPFAM" id="SSF53067">
    <property type="entry name" value="Actin-like ATPase domain"/>
    <property type="match status" value="2"/>
</dbReference>
<feature type="binding site" evidence="9">
    <location>
        <position position="130"/>
    </location>
    <ligand>
        <name>glycerol</name>
        <dbReference type="ChEBI" id="CHEBI:17754"/>
    </ligand>
</feature>
<dbReference type="Proteomes" id="UP000322876">
    <property type="component" value="Unassembled WGS sequence"/>
</dbReference>
<dbReference type="GO" id="GO:0019563">
    <property type="term" value="P:glycerol catabolic process"/>
    <property type="evidence" value="ECO:0007669"/>
    <property type="project" value="UniProtKB-UniRule"/>
</dbReference>
<feature type="binding site" evidence="9">
    <location>
        <position position="12"/>
    </location>
    <ligand>
        <name>ADP</name>
        <dbReference type="ChEBI" id="CHEBI:456216"/>
    </ligand>
</feature>
<evidence type="ECO:0000313" key="13">
    <source>
        <dbReference type="EMBL" id="KAA0259364.1"/>
    </source>
</evidence>
<dbReference type="InterPro" id="IPR018484">
    <property type="entry name" value="FGGY_N"/>
</dbReference>
<dbReference type="GO" id="GO:0004370">
    <property type="term" value="F:glycerol kinase activity"/>
    <property type="evidence" value="ECO:0007669"/>
    <property type="project" value="UniProtKB-UniRule"/>
</dbReference>
<comment type="caution">
    <text evidence="13">The sequence shown here is derived from an EMBL/GenBank/DDBJ whole genome shotgun (WGS) entry which is preliminary data.</text>
</comment>
<feature type="binding site" evidence="9">
    <location>
        <position position="239"/>
    </location>
    <ligand>
        <name>sn-glycerol 3-phosphate</name>
        <dbReference type="ChEBI" id="CHEBI:57597"/>
    </ligand>
</feature>
<feature type="binding site" evidence="9">
    <location>
        <position position="81"/>
    </location>
    <ligand>
        <name>sn-glycerol 3-phosphate</name>
        <dbReference type="ChEBI" id="CHEBI:57597"/>
    </ligand>
</feature>
<dbReference type="Pfam" id="PF02782">
    <property type="entry name" value="FGGY_C"/>
    <property type="match status" value="1"/>
</dbReference>
<feature type="binding site" evidence="9">
    <location>
        <position position="406"/>
    </location>
    <ligand>
        <name>ATP</name>
        <dbReference type="ChEBI" id="CHEBI:30616"/>
    </ligand>
</feature>
<sequence length="493" mass="55587">MSKYVLALDLGTTGNKAIVFDKQGNTIASEYSEFPQIFPKEGWVEHNPNDIWETALKVIAIVIEKVGAENIQAIGITNQRETTIIWDKKTGKPLYNAIVWQCRRTENICKHFSQLKKLIKEKTGLFLDPYFSATKIKWLIDNVEDVNKKVKSKDALFGTVDSWILYNLTAGKCHATDITNASRTMIFNIKTLEYDEELLNLFEIPRHLLPQVFPSNHLFGYTDKKLFGKEIPIAGIIGDQQASLFAHGGWRNGLIKNTYGTGLFMMTSTKNKIYYSDNLISTIAWQIDKDVEYALEGSIFVGGSLIQWLRDGLGIINDTKEVEDLAKKVNSSENVVFVPALTGLGAPYWDPSARGLIIGITRGTTKEHIARAALEGIAFQTRDVFEEFVKTTKNEIDFSTLAVDGGASKNNFLMQFQADILGIDIERPYITESTALGAAAMAAISTGFWDKNNILKIREIEKEFKPKMDNKTRKKIYNKWLNALQRSLNWAKD</sequence>
<dbReference type="PANTHER" id="PTHR10196">
    <property type="entry name" value="SUGAR KINASE"/>
    <property type="match status" value="1"/>
</dbReference>
<feature type="binding site" evidence="9">
    <location>
        <position position="303"/>
    </location>
    <ligand>
        <name>ATP</name>
        <dbReference type="ChEBI" id="CHEBI:30616"/>
    </ligand>
</feature>
<dbReference type="InterPro" id="IPR018483">
    <property type="entry name" value="Carb_kinase_FGGY_CS"/>
</dbReference>
<gene>
    <name evidence="9 13" type="primary">glpK</name>
    <name evidence="13" type="ORF">FHQ18_00360</name>
</gene>
<comment type="similarity">
    <text evidence="2 9 10">Belongs to the FGGY kinase family.</text>
</comment>
<comment type="pathway">
    <text evidence="1 9">Polyol metabolism; glycerol degradation via glycerol kinase pathway; sn-glycerol 3-phosphate from glycerol: step 1/1.</text>
</comment>
<dbReference type="EMBL" id="VFJB01000001">
    <property type="protein sequence ID" value="KAA0259364.1"/>
    <property type="molecule type" value="Genomic_DNA"/>
</dbReference>
<dbReference type="NCBIfam" id="TIGR01311">
    <property type="entry name" value="glycerol_kin"/>
    <property type="match status" value="1"/>
</dbReference>
<feature type="binding site" evidence="9">
    <location>
        <position position="240"/>
    </location>
    <ligand>
        <name>glycerol</name>
        <dbReference type="ChEBI" id="CHEBI:17754"/>
    </ligand>
</feature>
<evidence type="ECO:0000256" key="10">
    <source>
        <dbReference type="RuleBase" id="RU003733"/>
    </source>
</evidence>
<evidence type="ECO:0000259" key="11">
    <source>
        <dbReference type="Pfam" id="PF00370"/>
    </source>
</evidence>
<name>A0A5A8F5E6_9BACT</name>
<dbReference type="GO" id="GO:0005524">
    <property type="term" value="F:ATP binding"/>
    <property type="evidence" value="ECO:0007669"/>
    <property type="project" value="UniProtKB-UniRule"/>
</dbReference>
<evidence type="ECO:0000256" key="1">
    <source>
        <dbReference type="ARBA" id="ARBA00005190"/>
    </source>
</evidence>
<keyword evidence="5 9" id="KW-0418">Kinase</keyword>
<feature type="binding site" evidence="9">
    <location>
        <position position="12"/>
    </location>
    <ligand>
        <name>ATP</name>
        <dbReference type="ChEBI" id="CHEBI:30616"/>
    </ligand>
</feature>
<evidence type="ECO:0000313" key="14">
    <source>
        <dbReference type="Proteomes" id="UP000322876"/>
    </source>
</evidence>
<comment type="function">
    <text evidence="9">Key enzyme in the regulation of glycerol uptake and metabolism. Catalyzes the phosphorylation of glycerol to yield sn-glycerol 3-phosphate.</text>
</comment>
<dbReference type="PROSITE" id="PS00933">
    <property type="entry name" value="FGGY_KINASES_1"/>
    <property type="match status" value="1"/>
</dbReference>
<feature type="binding site" evidence="9">
    <location>
        <position position="406"/>
    </location>
    <ligand>
        <name>ADP</name>
        <dbReference type="ChEBI" id="CHEBI:456216"/>
    </ligand>
</feature>
<keyword evidence="6 9" id="KW-0319">Glycerol metabolism</keyword>
<dbReference type="CDD" id="cd07786">
    <property type="entry name" value="FGGY_EcGK_like"/>
    <property type="match status" value="1"/>
</dbReference>
<evidence type="ECO:0000256" key="5">
    <source>
        <dbReference type="ARBA" id="ARBA00022777"/>
    </source>
</evidence>
<feature type="binding site" evidence="9">
    <location>
        <position position="80"/>
    </location>
    <ligand>
        <name>sn-glycerol 3-phosphate</name>
        <dbReference type="ChEBI" id="CHEBI:57597"/>
    </ligand>
</feature>